<dbReference type="eggNOG" id="ENOG502ZR8H">
    <property type="taxonomic scope" value="Bacteria"/>
</dbReference>
<keyword evidence="1" id="KW-0472">Membrane</keyword>
<accession>N4W613</accession>
<evidence type="ECO:0008006" key="4">
    <source>
        <dbReference type="Google" id="ProtNLM"/>
    </source>
</evidence>
<feature type="transmembrane region" description="Helical" evidence="1">
    <location>
        <begin position="115"/>
        <end position="139"/>
    </location>
</feature>
<evidence type="ECO:0000256" key="1">
    <source>
        <dbReference type="SAM" id="Phobius"/>
    </source>
</evidence>
<dbReference type="RefSeq" id="WP_003474309.1">
    <property type="nucleotide sequence ID" value="NZ_APML01000084.1"/>
</dbReference>
<dbReference type="EMBL" id="APML01000084">
    <property type="protein sequence ID" value="ENH95643.1"/>
    <property type="molecule type" value="Genomic_DNA"/>
</dbReference>
<dbReference type="STRING" id="1308866.J416_14967"/>
<keyword evidence="3" id="KW-1185">Reference proteome</keyword>
<feature type="transmembrane region" description="Helical" evidence="1">
    <location>
        <begin position="41"/>
        <end position="65"/>
    </location>
</feature>
<sequence>MSTRFLKIVIAFIGLIVLSISIFGLPRIAIDVADSPRLVQLVVYSILSGMYISAIPFFIALYQAVQLLRYIDRKNAFSELSVQALKVIKRCALSISFIYVGIMPAIYLFGEKDDAPGVILIGLLIIFASFVIAVFALVLQKLLKSAIDMKTENDLTV</sequence>
<name>N4W613_9BACI</name>
<evidence type="ECO:0000313" key="3">
    <source>
        <dbReference type="Proteomes" id="UP000012283"/>
    </source>
</evidence>
<keyword evidence="1" id="KW-0812">Transmembrane</keyword>
<keyword evidence="1" id="KW-1133">Transmembrane helix</keyword>
<dbReference type="PATRIC" id="fig|1308866.3.peg.3010"/>
<evidence type="ECO:0000313" key="2">
    <source>
        <dbReference type="EMBL" id="ENH95643.1"/>
    </source>
</evidence>
<dbReference type="AlphaFoldDB" id="N4W613"/>
<dbReference type="Pfam" id="PF11188">
    <property type="entry name" value="DUF2975"/>
    <property type="match status" value="1"/>
</dbReference>
<proteinExistence type="predicted"/>
<dbReference type="Proteomes" id="UP000012283">
    <property type="component" value="Unassembled WGS sequence"/>
</dbReference>
<feature type="transmembrane region" description="Helical" evidence="1">
    <location>
        <begin position="91"/>
        <end position="109"/>
    </location>
</feature>
<organism evidence="2 3">
    <name type="scientific">Gracilibacillus halophilus YIM-C55.5</name>
    <dbReference type="NCBI Taxonomy" id="1308866"/>
    <lineage>
        <taxon>Bacteria</taxon>
        <taxon>Bacillati</taxon>
        <taxon>Bacillota</taxon>
        <taxon>Bacilli</taxon>
        <taxon>Bacillales</taxon>
        <taxon>Bacillaceae</taxon>
        <taxon>Gracilibacillus</taxon>
    </lineage>
</organism>
<dbReference type="InterPro" id="IPR021354">
    <property type="entry name" value="DUF2975"/>
</dbReference>
<protein>
    <recommendedName>
        <fullName evidence="4">YoaS protein</fullName>
    </recommendedName>
</protein>
<comment type="caution">
    <text evidence="2">The sequence shown here is derived from an EMBL/GenBank/DDBJ whole genome shotgun (WGS) entry which is preliminary data.</text>
</comment>
<reference evidence="2 3" key="1">
    <citation type="submission" date="2013-03" db="EMBL/GenBank/DDBJ databases">
        <title>Draft genome sequence of Gracibacillus halophilus YIM-C55.5, a moderately halophilic and thermophilic organism from the Xiaochaidamu salt lake.</title>
        <authorList>
            <person name="Sugumar T."/>
            <person name="Polireddy D.R."/>
            <person name="Antony A."/>
            <person name="Madhava Y.R."/>
            <person name="Sivakumar N."/>
        </authorList>
    </citation>
    <scope>NUCLEOTIDE SEQUENCE [LARGE SCALE GENOMIC DNA]</scope>
    <source>
        <strain evidence="2 3">YIM-C55.5</strain>
    </source>
</reference>
<gene>
    <name evidence="2" type="ORF">J416_14967</name>
</gene>
<feature type="transmembrane region" description="Helical" evidence="1">
    <location>
        <begin position="5"/>
        <end position="29"/>
    </location>
</feature>
<dbReference type="OrthoDB" id="1100174at2"/>